<dbReference type="EMBL" id="JACIJH010000007">
    <property type="protein sequence ID" value="MBB5706978.1"/>
    <property type="molecule type" value="Genomic_DNA"/>
</dbReference>
<evidence type="ECO:0000256" key="5">
    <source>
        <dbReference type="ARBA" id="ARBA00022989"/>
    </source>
</evidence>
<feature type="transmembrane region" description="Helical" evidence="7">
    <location>
        <begin position="472"/>
        <end position="492"/>
    </location>
</feature>
<reference evidence="9 10" key="1">
    <citation type="submission" date="2020-08" db="EMBL/GenBank/DDBJ databases">
        <title>Genomic Encyclopedia of Type Strains, Phase IV (KMG-IV): sequencing the most valuable type-strain genomes for metagenomic binning, comparative biology and taxonomic classification.</title>
        <authorList>
            <person name="Goeker M."/>
        </authorList>
    </citation>
    <scope>NUCLEOTIDE SEQUENCE [LARGE SCALE GENOMIC DNA]</scope>
    <source>
        <strain evidence="9 10">DSM 27163</strain>
    </source>
</reference>
<feature type="transmembrane region" description="Helical" evidence="7">
    <location>
        <begin position="172"/>
        <end position="194"/>
    </location>
</feature>
<dbReference type="RefSeq" id="WP_184098410.1">
    <property type="nucleotide sequence ID" value="NZ_JACIJH010000007.1"/>
</dbReference>
<dbReference type="Gene3D" id="3.30.70.1450">
    <property type="entry name" value="Regulator of K+ conductance, C-terminal domain"/>
    <property type="match status" value="1"/>
</dbReference>
<dbReference type="GO" id="GO:0006813">
    <property type="term" value="P:potassium ion transport"/>
    <property type="evidence" value="ECO:0007669"/>
    <property type="project" value="InterPro"/>
</dbReference>
<dbReference type="Proteomes" id="UP000537161">
    <property type="component" value="Unassembled WGS sequence"/>
</dbReference>
<organism evidence="9 10">
    <name type="scientific">Sphingopyxis panaciterrulae</name>
    <dbReference type="NCBI Taxonomy" id="462372"/>
    <lineage>
        <taxon>Bacteria</taxon>
        <taxon>Pseudomonadati</taxon>
        <taxon>Pseudomonadota</taxon>
        <taxon>Alphaproteobacteria</taxon>
        <taxon>Sphingomonadales</taxon>
        <taxon>Sphingomonadaceae</taxon>
        <taxon>Sphingopyxis</taxon>
    </lineage>
</organism>
<comment type="caution">
    <text evidence="9">The sequence shown here is derived from an EMBL/GenBank/DDBJ whole genome shotgun (WGS) entry which is preliminary data.</text>
</comment>
<keyword evidence="2" id="KW-0813">Transport</keyword>
<feature type="transmembrane region" description="Helical" evidence="7">
    <location>
        <begin position="52"/>
        <end position="71"/>
    </location>
</feature>
<dbReference type="Pfam" id="PF03600">
    <property type="entry name" value="CitMHS"/>
    <property type="match status" value="1"/>
</dbReference>
<evidence type="ECO:0000313" key="10">
    <source>
        <dbReference type="Proteomes" id="UP000537161"/>
    </source>
</evidence>
<dbReference type="Pfam" id="PF02080">
    <property type="entry name" value="TrkA_C"/>
    <property type="match status" value="1"/>
</dbReference>
<feature type="transmembrane region" description="Helical" evidence="7">
    <location>
        <begin position="92"/>
        <end position="108"/>
    </location>
</feature>
<gene>
    <name evidence="9" type="ORF">FHR21_002340</name>
</gene>
<evidence type="ECO:0000313" key="9">
    <source>
        <dbReference type="EMBL" id="MBB5706978.1"/>
    </source>
</evidence>
<dbReference type="InterPro" id="IPR051679">
    <property type="entry name" value="DASS-Related_Transporters"/>
</dbReference>
<dbReference type="InterPro" id="IPR004680">
    <property type="entry name" value="Cit_transptr-like_dom"/>
</dbReference>
<sequence>MTFDQYAIVLILVVMLIVYATERFRVEMVAMVGLAAAVLLGVVPVGGVFGGFASPAVITVIEVLVIVAALAQTQAVDRFARAITDRTGSERGVLAILCGTAAFVSVFMNNIGALALVFPVALSVCARLDIAPARVLMPLSFATLLGGLCSLTGTPANLIVNGWKISETGAGFAYFELAWVGLPVALAGLAWIVLAAPRVFARARPAQPGRFEAGPTDFLAERAVPAASPLVGLHLADAERATGLHIHGVFRHGAHVFARRADIMVAADDILLVEGDVAGLGRMVADGRLAAPETPRDAEEVEAVVMPDSLLLGSRVGDVAAFAERAVAVRGLASRRHRVEGRFDDLKIGMGDVLIVAGDCDALREIVAECGLLALGPRRAERAQRPAAPSLVIFAVGVLVTALDLAPPELAFGGVVVAMAMARAVDLRTALQDLNWPIILLLGCMIPLGLAVEQTGAARVIADLIADHIPVSGPAGVAALVLLLAVLMTPFIDNVSTAAVLSPIAAGLASRTGVPIEPLLMAVAVGASLDFLTPFGHHNNAVVMGAAGYRFVDFPRLGAPLLGICLIVAIAVLAVLLV</sequence>
<feature type="transmembrane region" description="Helical" evidence="7">
    <location>
        <begin position="6"/>
        <end position="21"/>
    </location>
</feature>
<accession>A0A7W9EQU5</accession>
<evidence type="ECO:0000256" key="7">
    <source>
        <dbReference type="SAM" id="Phobius"/>
    </source>
</evidence>
<protein>
    <submittedName>
        <fullName evidence="9">Di/tricarboxylate transporter</fullName>
    </submittedName>
</protein>
<name>A0A7W9EQU5_9SPHN</name>
<evidence type="ECO:0000259" key="8">
    <source>
        <dbReference type="PROSITE" id="PS51202"/>
    </source>
</evidence>
<dbReference type="PANTHER" id="PTHR43652:SF2">
    <property type="entry name" value="BASIC AMINO ACID ANTIPORTER YFCC-RELATED"/>
    <property type="match status" value="1"/>
</dbReference>
<feature type="transmembrane region" description="Helical" evidence="7">
    <location>
        <begin position="387"/>
        <end position="404"/>
    </location>
</feature>
<evidence type="ECO:0000256" key="6">
    <source>
        <dbReference type="ARBA" id="ARBA00023136"/>
    </source>
</evidence>
<dbReference type="GO" id="GO:0008324">
    <property type="term" value="F:monoatomic cation transmembrane transporter activity"/>
    <property type="evidence" value="ECO:0007669"/>
    <property type="project" value="InterPro"/>
</dbReference>
<dbReference type="PROSITE" id="PS51202">
    <property type="entry name" value="RCK_C"/>
    <property type="match status" value="1"/>
</dbReference>
<evidence type="ECO:0000256" key="4">
    <source>
        <dbReference type="ARBA" id="ARBA00022737"/>
    </source>
</evidence>
<evidence type="ECO:0000256" key="2">
    <source>
        <dbReference type="ARBA" id="ARBA00022448"/>
    </source>
</evidence>
<feature type="transmembrane region" description="Helical" evidence="7">
    <location>
        <begin position="434"/>
        <end position="452"/>
    </location>
</feature>
<dbReference type="InterPro" id="IPR036721">
    <property type="entry name" value="RCK_C_sf"/>
</dbReference>
<keyword evidence="10" id="KW-1185">Reference proteome</keyword>
<keyword evidence="4" id="KW-0677">Repeat</keyword>
<keyword evidence="3 7" id="KW-0812">Transmembrane</keyword>
<dbReference type="PANTHER" id="PTHR43652">
    <property type="entry name" value="BASIC AMINO ACID ANTIPORTER YFCC-RELATED"/>
    <property type="match status" value="1"/>
</dbReference>
<feature type="transmembrane region" description="Helical" evidence="7">
    <location>
        <begin position="557"/>
        <end position="577"/>
    </location>
</feature>
<keyword evidence="6 7" id="KW-0472">Membrane</keyword>
<dbReference type="SUPFAM" id="SSF116726">
    <property type="entry name" value="TrkA C-terminal domain-like"/>
    <property type="match status" value="2"/>
</dbReference>
<proteinExistence type="predicted"/>
<dbReference type="InterPro" id="IPR006037">
    <property type="entry name" value="RCK_C"/>
</dbReference>
<dbReference type="AlphaFoldDB" id="A0A7W9EQU5"/>
<comment type="subcellular location">
    <subcellularLocation>
        <location evidence="1">Membrane</location>
        <topology evidence="1">Multi-pass membrane protein</topology>
    </subcellularLocation>
</comment>
<evidence type="ECO:0000256" key="3">
    <source>
        <dbReference type="ARBA" id="ARBA00022692"/>
    </source>
</evidence>
<evidence type="ECO:0000256" key="1">
    <source>
        <dbReference type="ARBA" id="ARBA00004141"/>
    </source>
</evidence>
<feature type="domain" description="RCK C-terminal" evidence="8">
    <location>
        <begin position="206"/>
        <end position="289"/>
    </location>
</feature>
<keyword evidence="5 7" id="KW-1133">Transmembrane helix</keyword>
<feature type="transmembrane region" description="Helical" evidence="7">
    <location>
        <begin position="28"/>
        <end position="46"/>
    </location>
</feature>
<dbReference type="GO" id="GO:0005886">
    <property type="term" value="C:plasma membrane"/>
    <property type="evidence" value="ECO:0007669"/>
    <property type="project" value="TreeGrafter"/>
</dbReference>